<reference evidence="3 4" key="1">
    <citation type="submission" date="2016-10" db="EMBL/GenBank/DDBJ databases">
        <authorList>
            <person name="de Groot N.N."/>
        </authorList>
    </citation>
    <scope>NUCLEOTIDE SEQUENCE [LARGE SCALE GENOMIC DNA]</scope>
    <source>
        <strain evidence="3 4">DSM 29619</strain>
    </source>
</reference>
<dbReference type="Proteomes" id="UP000231644">
    <property type="component" value="Unassembled WGS sequence"/>
</dbReference>
<feature type="domain" description="SseB protein N-terminal" evidence="2">
    <location>
        <begin position="12"/>
        <end position="120"/>
    </location>
</feature>
<dbReference type="OrthoDB" id="7831317at2"/>
<protein>
    <submittedName>
        <fullName evidence="3">SseB protein N-terminal domain-containing protein</fullName>
    </submittedName>
</protein>
<dbReference type="EMBL" id="FOLX01000001">
    <property type="protein sequence ID" value="SFC97101.1"/>
    <property type="molecule type" value="Genomic_DNA"/>
</dbReference>
<dbReference type="AlphaFoldDB" id="A0A1I1NHK6"/>
<evidence type="ECO:0000313" key="3">
    <source>
        <dbReference type="EMBL" id="SFC97101.1"/>
    </source>
</evidence>
<organism evidence="3 4">
    <name type="scientific">Pseudooceanicola nitratireducens</name>
    <dbReference type="NCBI Taxonomy" id="517719"/>
    <lineage>
        <taxon>Bacteria</taxon>
        <taxon>Pseudomonadati</taxon>
        <taxon>Pseudomonadota</taxon>
        <taxon>Alphaproteobacteria</taxon>
        <taxon>Rhodobacterales</taxon>
        <taxon>Paracoccaceae</taxon>
        <taxon>Pseudooceanicola</taxon>
    </lineage>
</organism>
<dbReference type="RefSeq" id="WP_093446393.1">
    <property type="nucleotide sequence ID" value="NZ_BAABWI010000002.1"/>
</dbReference>
<dbReference type="Pfam" id="PF07179">
    <property type="entry name" value="SseB"/>
    <property type="match status" value="1"/>
</dbReference>
<evidence type="ECO:0000313" key="4">
    <source>
        <dbReference type="Proteomes" id="UP000231644"/>
    </source>
</evidence>
<name>A0A1I1NHK6_9RHOB</name>
<keyword evidence="4" id="KW-1185">Reference proteome</keyword>
<accession>A0A1I1NHK6</accession>
<feature type="region of interest" description="Disordered" evidence="1">
    <location>
        <begin position="240"/>
        <end position="263"/>
    </location>
</feature>
<gene>
    <name evidence="3" type="ORF">SAMN05421762_2977</name>
</gene>
<dbReference type="InterPro" id="IPR009839">
    <property type="entry name" value="SseB_N"/>
</dbReference>
<dbReference type="STRING" id="517719.SAMN05421762_2977"/>
<proteinExistence type="predicted"/>
<evidence type="ECO:0000256" key="1">
    <source>
        <dbReference type="SAM" id="MobiDB-lite"/>
    </source>
</evidence>
<sequence>MTETTPLDTAHAAMEAAPDDDAARLRFYERLADSELFLMLTEEVSGDQISPDLFELPDATFALVFDREDRLAQFAGRAVPYAALSGRAITGMMAGQGIGLGVNLDVAPSAILIPPQAVDWLAQTLSAAPDEVEERIAEFTRPAALPESLLTALDTKLAMTAGLARQAYLVGTTSEAGTKGHLLAFVAAQEDARPALAKAVGEALTFSGLDAGVLDVGFFDPHDPAAAALARHGLRFDLPEPEAPRKVEHVAPGSDPDKPPKLR</sequence>
<evidence type="ECO:0000259" key="2">
    <source>
        <dbReference type="Pfam" id="PF07179"/>
    </source>
</evidence>